<dbReference type="NCBIfam" id="TIGR01981">
    <property type="entry name" value="sufD"/>
    <property type="match status" value="1"/>
</dbReference>
<organism evidence="5 6">
    <name type="scientific">Paucilactobacillus vaccinostercus DSM 20634</name>
    <dbReference type="NCBI Taxonomy" id="1423813"/>
    <lineage>
        <taxon>Bacteria</taxon>
        <taxon>Bacillati</taxon>
        <taxon>Bacillota</taxon>
        <taxon>Bacilli</taxon>
        <taxon>Lactobacillales</taxon>
        <taxon>Lactobacillaceae</taxon>
        <taxon>Paucilactobacillus</taxon>
    </lineage>
</organism>
<reference evidence="5 6" key="1">
    <citation type="journal article" date="2015" name="Genome Announc.">
        <title>Expanding the biotechnology potential of lactobacilli through comparative genomics of 213 strains and associated genera.</title>
        <authorList>
            <person name="Sun Z."/>
            <person name="Harris H.M."/>
            <person name="McCann A."/>
            <person name="Guo C."/>
            <person name="Argimon S."/>
            <person name="Zhang W."/>
            <person name="Yang X."/>
            <person name="Jeffery I.B."/>
            <person name="Cooney J.C."/>
            <person name="Kagawa T.F."/>
            <person name="Liu W."/>
            <person name="Song Y."/>
            <person name="Salvetti E."/>
            <person name="Wrobel A."/>
            <person name="Rasinkangas P."/>
            <person name="Parkhill J."/>
            <person name="Rea M.C."/>
            <person name="O'Sullivan O."/>
            <person name="Ritari J."/>
            <person name="Douillard F.P."/>
            <person name="Paul Ross R."/>
            <person name="Yang R."/>
            <person name="Briner A.E."/>
            <person name="Felis G.E."/>
            <person name="de Vos W.M."/>
            <person name="Barrangou R."/>
            <person name="Klaenhammer T.R."/>
            <person name="Caufield P.W."/>
            <person name="Cui Y."/>
            <person name="Zhang H."/>
            <person name="O'Toole P.W."/>
        </authorList>
    </citation>
    <scope>NUCLEOTIDE SEQUENCE [LARGE SCALE GENOMIC DNA]</scope>
    <source>
        <strain evidence="5 6">DSM 20634</strain>
    </source>
</reference>
<dbReference type="InterPro" id="IPR037284">
    <property type="entry name" value="SUF_FeS_clus_asmbl_SufBD_sf"/>
</dbReference>
<dbReference type="GO" id="GO:0016226">
    <property type="term" value="P:iron-sulfur cluster assembly"/>
    <property type="evidence" value="ECO:0007669"/>
    <property type="project" value="InterPro"/>
</dbReference>
<protein>
    <submittedName>
        <fullName evidence="5">Iron sulfur ABC transporter</fullName>
    </submittedName>
</protein>
<evidence type="ECO:0000313" key="5">
    <source>
        <dbReference type="EMBL" id="KRM61601.1"/>
    </source>
</evidence>
<gene>
    <name evidence="5" type="ORF">FC26_GL001676</name>
</gene>
<keyword evidence="2" id="KW-0812">Transmembrane</keyword>
<keyword evidence="2" id="KW-1133">Transmembrane helix</keyword>
<keyword evidence="6" id="KW-1185">Reference proteome</keyword>
<dbReference type="Pfam" id="PF19295">
    <property type="entry name" value="SufBD_N"/>
    <property type="match status" value="1"/>
</dbReference>
<dbReference type="Pfam" id="PF01458">
    <property type="entry name" value="SUFBD_core"/>
    <property type="match status" value="1"/>
</dbReference>
<evidence type="ECO:0000313" key="6">
    <source>
        <dbReference type="Proteomes" id="UP000051733"/>
    </source>
</evidence>
<dbReference type="InterPro" id="IPR011542">
    <property type="entry name" value="SUF_FeS_clus_asmbl_SufD"/>
</dbReference>
<name>A0A0R2A2S9_9LACO</name>
<dbReference type="SUPFAM" id="SSF101960">
    <property type="entry name" value="Stabilizer of iron transporter SufD"/>
    <property type="match status" value="1"/>
</dbReference>
<dbReference type="PANTHER" id="PTHR30508:SF1">
    <property type="entry name" value="UPF0051 PROTEIN ABCI8, CHLOROPLASTIC-RELATED"/>
    <property type="match status" value="1"/>
</dbReference>
<dbReference type="STRING" id="1423813.FC26_GL001676"/>
<dbReference type="InterPro" id="IPR000825">
    <property type="entry name" value="SUF_FeS_clus_asmbl_SufBD_core"/>
</dbReference>
<feature type="domain" description="SUF system FeS cluster assembly SufBD N-terminal" evidence="4">
    <location>
        <begin position="80"/>
        <end position="162"/>
    </location>
</feature>
<evidence type="ECO:0000256" key="2">
    <source>
        <dbReference type="SAM" id="Phobius"/>
    </source>
</evidence>
<feature type="transmembrane region" description="Helical" evidence="2">
    <location>
        <begin position="393"/>
        <end position="411"/>
    </location>
</feature>
<dbReference type="AlphaFoldDB" id="A0A0R2A2S9"/>
<comment type="similarity">
    <text evidence="1">Belongs to the iron-sulfur cluster assembly SufBD family.</text>
</comment>
<dbReference type="InterPro" id="IPR045595">
    <property type="entry name" value="SufBD_N"/>
</dbReference>
<keyword evidence="2" id="KW-0472">Membrane</keyword>
<evidence type="ECO:0000259" key="3">
    <source>
        <dbReference type="Pfam" id="PF01458"/>
    </source>
</evidence>
<dbReference type="PANTHER" id="PTHR30508">
    <property type="entry name" value="FES CLUSTER ASSEMBLY PROTEIN SUF"/>
    <property type="match status" value="1"/>
</dbReference>
<dbReference type="PATRIC" id="fig|1423813.3.peg.1703"/>
<dbReference type="EMBL" id="AYYY01000025">
    <property type="protein sequence ID" value="KRM61601.1"/>
    <property type="molecule type" value="Genomic_DNA"/>
</dbReference>
<dbReference type="InterPro" id="IPR055346">
    <property type="entry name" value="Fe-S_cluster_assembly_SufBD"/>
</dbReference>
<evidence type="ECO:0000259" key="4">
    <source>
        <dbReference type="Pfam" id="PF19295"/>
    </source>
</evidence>
<dbReference type="Proteomes" id="UP000051733">
    <property type="component" value="Unassembled WGS sequence"/>
</dbReference>
<dbReference type="OrthoDB" id="9803529at2"/>
<sequence length="430" mass="46553">MPKSATLELNPALLEAAKFDQEPQWFADLRQAAWDQAPDLALPDFAKINYRHWPLLDFAASGTANETVPAEIAAQQDEYNFVSVSNATVKLTLPADLAAQGVVFCDLATAVKEHGDLLQQYLLTKAIKADEDRLTAVNAALMTTGFFLYVPANVTIKAPISILQVQDSRQASNFVSHSVIVGGDNSNFQVLQRVTTVGEEKNPASLAVEVITLPGSHVKFSSLDSLGEQTHAYFNRRGHLERDSEIDWTMGVLNDGNTIADFDSDLKGAGSHAEVQTVAISTGKQTQGIDTSVTNYGKHSEGNILQRGVLLEKSALVFNGVGKIIHGAHGAQAQQENRILMLSPEARGDANPILLIDENDVIAGHAASVGRVDQGQMYYLMSRGLTKEVAQRLVILGFLGVVLSEIPVASVRDQMIAMIERKLINGQRAE</sequence>
<proteinExistence type="inferred from homology"/>
<comment type="caution">
    <text evidence="5">The sequence shown here is derived from an EMBL/GenBank/DDBJ whole genome shotgun (WGS) entry which is preliminary data.</text>
</comment>
<evidence type="ECO:0000256" key="1">
    <source>
        <dbReference type="ARBA" id="ARBA00043967"/>
    </source>
</evidence>
<accession>A0A0R2A2S9</accession>
<feature type="domain" description="SUF system FeS cluster assembly SufBD core" evidence="3">
    <location>
        <begin position="171"/>
        <end position="398"/>
    </location>
</feature>
<dbReference type="RefSeq" id="WP_057778893.1">
    <property type="nucleotide sequence ID" value="NZ_AYYY01000025.1"/>
</dbReference>